<dbReference type="EMBL" id="UINC01119991">
    <property type="protein sequence ID" value="SVC94185.1"/>
    <property type="molecule type" value="Genomic_DNA"/>
</dbReference>
<accession>A0A382RAH8</accession>
<evidence type="ECO:0000313" key="1">
    <source>
        <dbReference type="EMBL" id="SVC94185.1"/>
    </source>
</evidence>
<gene>
    <name evidence="1" type="ORF">METZ01_LOCUS347039</name>
</gene>
<reference evidence="1" key="1">
    <citation type="submission" date="2018-05" db="EMBL/GenBank/DDBJ databases">
        <authorList>
            <person name="Lanie J.A."/>
            <person name="Ng W.-L."/>
            <person name="Kazmierczak K.M."/>
            <person name="Andrzejewski T.M."/>
            <person name="Davidsen T.M."/>
            <person name="Wayne K.J."/>
            <person name="Tettelin H."/>
            <person name="Glass J.I."/>
            <person name="Rusch D."/>
            <person name="Podicherti R."/>
            <person name="Tsui H.-C.T."/>
            <person name="Winkler M.E."/>
        </authorList>
    </citation>
    <scope>NUCLEOTIDE SEQUENCE</scope>
</reference>
<evidence type="ECO:0008006" key="2">
    <source>
        <dbReference type="Google" id="ProtNLM"/>
    </source>
</evidence>
<dbReference type="AlphaFoldDB" id="A0A382RAH8"/>
<organism evidence="1">
    <name type="scientific">marine metagenome</name>
    <dbReference type="NCBI Taxonomy" id="408172"/>
    <lineage>
        <taxon>unclassified sequences</taxon>
        <taxon>metagenomes</taxon>
        <taxon>ecological metagenomes</taxon>
    </lineage>
</organism>
<feature type="non-terminal residue" evidence="1">
    <location>
        <position position="323"/>
    </location>
</feature>
<sequence length="323" mass="35891">PLPSQVKLGDSVSLTGKLTNEFGEPIAGRTIHLVDGIINEVIFSMTTETNGRFDVTWTVGYGDETYSWYVFFKGDDQFESATSQTYSGVTTRVSLYTDLYFQPLPNNIESGQTIEFSGQLSSGGTPLVGKTIYIKDDITLGTDRTIRTVTTDSNGEFAASWTAVPRSDGGSYDFYAIFEGDTEANKIRSAIYPVYVSVTQVFEQIRVYTEKTVFEVADVLRVYGTATPNEELQVALMDSNQNVISQKTIRAGSTGSYDTVLLTWQTSAQLGFGEYTVIVWSQIDERFDYSYVSFIESEPEIYQTKISLNKPPSSVILNQSITF</sequence>
<protein>
    <recommendedName>
        <fullName evidence="2">Macroglobulin domain-containing protein</fullName>
    </recommendedName>
</protein>
<feature type="non-terminal residue" evidence="1">
    <location>
        <position position="1"/>
    </location>
</feature>
<proteinExistence type="predicted"/>
<name>A0A382RAH8_9ZZZZ</name>